<sequence>MSTSSFRGPASPSACTYPAYAYAIIPDSPCPLSDNLGRSAPSTCTHATPLLCPHSPSPASTLPPDCTMFPPRPLATYERAGRRVDVPRFPGAGADRAPGTGAFCEQAGCCWRRGTGEGERESAEGGEEGRVKRFAQFSQADGGRELARAVHEGEDRTVEYFRGGSRGRCRVTCRDRSGMGERPGEQRTDLGGRGWNGPRRRGRWRSWVPWDCLASKGERTSGEASEGESGEGKLSSP</sequence>
<feature type="region of interest" description="Disordered" evidence="1">
    <location>
        <begin position="215"/>
        <end position="237"/>
    </location>
</feature>
<feature type="region of interest" description="Disordered" evidence="1">
    <location>
        <begin position="176"/>
        <end position="203"/>
    </location>
</feature>
<proteinExistence type="predicted"/>
<dbReference type="EMBL" id="KV417355">
    <property type="protein sequence ID" value="KZO90000.1"/>
    <property type="molecule type" value="Genomic_DNA"/>
</dbReference>
<accession>A0A167FZ42</accession>
<reference evidence="2 3" key="1">
    <citation type="journal article" date="2016" name="Mol. Biol. Evol.">
        <title>Comparative Genomics of Early-Diverging Mushroom-Forming Fungi Provides Insights into the Origins of Lignocellulose Decay Capabilities.</title>
        <authorList>
            <person name="Nagy L.G."/>
            <person name="Riley R."/>
            <person name="Tritt A."/>
            <person name="Adam C."/>
            <person name="Daum C."/>
            <person name="Floudas D."/>
            <person name="Sun H."/>
            <person name="Yadav J.S."/>
            <person name="Pangilinan J."/>
            <person name="Larsson K.H."/>
            <person name="Matsuura K."/>
            <person name="Barry K."/>
            <person name="Labutti K."/>
            <person name="Kuo R."/>
            <person name="Ohm R.A."/>
            <person name="Bhattacharya S.S."/>
            <person name="Shirouzu T."/>
            <person name="Yoshinaga Y."/>
            <person name="Martin F.M."/>
            <person name="Grigoriev I.V."/>
            <person name="Hibbett D.S."/>
        </authorList>
    </citation>
    <scope>NUCLEOTIDE SEQUENCE [LARGE SCALE GENOMIC DNA]</scope>
    <source>
        <strain evidence="2 3">TUFC12733</strain>
    </source>
</reference>
<keyword evidence="3" id="KW-1185">Reference proteome</keyword>
<organism evidence="2 3">
    <name type="scientific">Calocera viscosa (strain TUFC12733)</name>
    <dbReference type="NCBI Taxonomy" id="1330018"/>
    <lineage>
        <taxon>Eukaryota</taxon>
        <taxon>Fungi</taxon>
        <taxon>Dikarya</taxon>
        <taxon>Basidiomycota</taxon>
        <taxon>Agaricomycotina</taxon>
        <taxon>Dacrymycetes</taxon>
        <taxon>Dacrymycetales</taxon>
        <taxon>Dacrymycetaceae</taxon>
        <taxon>Calocera</taxon>
    </lineage>
</organism>
<protein>
    <submittedName>
        <fullName evidence="2">Uncharacterized protein</fullName>
    </submittedName>
</protein>
<dbReference type="Proteomes" id="UP000076738">
    <property type="component" value="Unassembled WGS sequence"/>
</dbReference>
<feature type="compositionally biased region" description="Basic and acidic residues" evidence="1">
    <location>
        <begin position="176"/>
        <end position="190"/>
    </location>
</feature>
<gene>
    <name evidence="2" type="ORF">CALVIDRAFT_430977</name>
</gene>
<evidence type="ECO:0000313" key="3">
    <source>
        <dbReference type="Proteomes" id="UP000076738"/>
    </source>
</evidence>
<evidence type="ECO:0000256" key="1">
    <source>
        <dbReference type="SAM" id="MobiDB-lite"/>
    </source>
</evidence>
<dbReference type="AlphaFoldDB" id="A0A167FZ42"/>
<name>A0A167FZ42_CALVF</name>
<evidence type="ECO:0000313" key="2">
    <source>
        <dbReference type="EMBL" id="KZO90000.1"/>
    </source>
</evidence>